<dbReference type="Gene3D" id="2.60.40.1220">
    <property type="match status" value="2"/>
</dbReference>
<dbReference type="InterPro" id="IPR026444">
    <property type="entry name" value="Secre_tail"/>
</dbReference>
<feature type="non-terminal residue" evidence="3">
    <location>
        <position position="1"/>
    </location>
</feature>
<name>A0A1G8Y7H0_9FLAO</name>
<evidence type="ECO:0000259" key="2">
    <source>
        <dbReference type="Pfam" id="PF18962"/>
    </source>
</evidence>
<reference evidence="3 4" key="1">
    <citation type="submission" date="2016-10" db="EMBL/GenBank/DDBJ databases">
        <authorList>
            <person name="de Groot N.N."/>
        </authorList>
    </citation>
    <scope>NUCLEOTIDE SEQUENCE [LARGE SCALE GENOMIC DNA]</scope>
    <source>
        <strain evidence="3 4">CGMCC 1.10076</strain>
    </source>
</reference>
<dbReference type="EMBL" id="FNEZ01000003">
    <property type="protein sequence ID" value="SDJ98746.1"/>
    <property type="molecule type" value="Genomic_DNA"/>
</dbReference>
<keyword evidence="1" id="KW-0732">Signal</keyword>
<proteinExistence type="predicted"/>
<dbReference type="AlphaFoldDB" id="A0A1G8Y7H0"/>
<evidence type="ECO:0000313" key="3">
    <source>
        <dbReference type="EMBL" id="SDJ98746.1"/>
    </source>
</evidence>
<dbReference type="RefSeq" id="WP_175453162.1">
    <property type="nucleotide sequence ID" value="NZ_FNEZ01000003.1"/>
</dbReference>
<feature type="domain" description="Secretion system C-terminal sorting" evidence="2">
    <location>
        <begin position="404"/>
        <end position="470"/>
    </location>
</feature>
<gene>
    <name evidence="3" type="ORF">SAMN04487935_2220</name>
</gene>
<accession>A0A1G8Y7H0</accession>
<dbReference type="InterPro" id="IPR014755">
    <property type="entry name" value="Cu-Rt/internalin_Ig-like"/>
</dbReference>
<organism evidence="3 4">
    <name type="scientific">Flavobacterium noncentrifugens</name>
    <dbReference type="NCBI Taxonomy" id="1128970"/>
    <lineage>
        <taxon>Bacteria</taxon>
        <taxon>Pseudomonadati</taxon>
        <taxon>Bacteroidota</taxon>
        <taxon>Flavobacteriia</taxon>
        <taxon>Flavobacteriales</taxon>
        <taxon>Flavobacteriaceae</taxon>
        <taxon>Flavobacterium</taxon>
    </lineage>
</organism>
<protein>
    <submittedName>
        <fullName evidence="3">Por secretion system C-terminal sorting domain-containing protein</fullName>
    </submittedName>
</protein>
<dbReference type="NCBIfam" id="TIGR04183">
    <property type="entry name" value="Por_Secre_tail"/>
    <property type="match status" value="1"/>
</dbReference>
<dbReference type="STRING" id="1128970.SAMN04487935_2220"/>
<keyword evidence="4" id="KW-1185">Reference proteome</keyword>
<evidence type="ECO:0000256" key="1">
    <source>
        <dbReference type="ARBA" id="ARBA00022729"/>
    </source>
</evidence>
<dbReference type="Proteomes" id="UP000199580">
    <property type="component" value="Unassembled WGS sequence"/>
</dbReference>
<sequence>WSPALNNTAATTYTFTPSAGQCATTATMTITVNPVPETPTITSSGATTFCRGGNVVLTSSAATGNIWSNGATTQSITVSNSGEYSVLISNGNCTSLSSAPTTVTVNNLIAPNFSFPTTPLCSGGTVPDLPTTSPNGISGIWTPAIINNLTSGSYSFIPDPEQCSLLLVLSITINPLPETPTVTASGTTNLCTGGNVVLTSSAATGNVWSNGATTPSITVSASGTYSVSVDNGNCTSAPSTATTVTVNPLAATPTITTSGATTFCEGGNVVLTSSAATGNVWSNGATTPSITVSASGIYSVSVDNGNCISAPSEGATVDVNAAPLAGVAEALGILTAAQTGAAYQWYDCSGTPIFGATGQTFVPVVDGSYKVEISLGTCTVTSACIDATVLGIKGFDAVPEFKYYPNPVVDVLNISYANPILKTTVFDIAERTVMTKIAHSETTQLNLSGLPAGVYFVEVHAANASTVFRIIRK</sequence>
<dbReference type="Pfam" id="PF18962">
    <property type="entry name" value="Por_Secre_tail"/>
    <property type="match status" value="1"/>
</dbReference>
<evidence type="ECO:0000313" key="4">
    <source>
        <dbReference type="Proteomes" id="UP000199580"/>
    </source>
</evidence>